<dbReference type="PANTHER" id="PTHR33434:SF3">
    <property type="entry name" value="DEGV DOMAIN-CONTAINING PROTEIN YITS"/>
    <property type="match status" value="1"/>
</dbReference>
<dbReference type="InterPro" id="IPR043168">
    <property type="entry name" value="DegV_C"/>
</dbReference>
<evidence type="ECO:0000256" key="2">
    <source>
        <dbReference type="ARBA" id="ARBA00023121"/>
    </source>
</evidence>
<dbReference type="SUPFAM" id="SSF82549">
    <property type="entry name" value="DAK1/DegV-like"/>
    <property type="match status" value="1"/>
</dbReference>
<organism evidence="3 4">
    <name type="scientific">Candidatus Borkfalkia faecigallinarum</name>
    <dbReference type="NCBI Taxonomy" id="2838509"/>
    <lineage>
        <taxon>Bacteria</taxon>
        <taxon>Bacillati</taxon>
        <taxon>Bacillota</taxon>
        <taxon>Clostridia</taxon>
        <taxon>Christensenellales</taxon>
        <taxon>Christensenellaceae</taxon>
        <taxon>Candidatus Borkfalkia</taxon>
    </lineage>
</organism>
<dbReference type="InterPro" id="IPR050270">
    <property type="entry name" value="DegV_domain_contain"/>
</dbReference>
<dbReference type="Gene3D" id="3.30.1180.10">
    <property type="match status" value="1"/>
</dbReference>
<gene>
    <name evidence="3" type="ORF">H9737_06780</name>
</gene>
<proteinExistence type="predicted"/>
<dbReference type="PROSITE" id="PS51482">
    <property type="entry name" value="DEGV"/>
    <property type="match status" value="1"/>
</dbReference>
<dbReference type="NCBIfam" id="TIGR00762">
    <property type="entry name" value="DegV"/>
    <property type="match status" value="1"/>
</dbReference>
<dbReference type="GO" id="GO:0008289">
    <property type="term" value="F:lipid binding"/>
    <property type="evidence" value="ECO:0007669"/>
    <property type="project" value="UniProtKB-KW"/>
</dbReference>
<protein>
    <submittedName>
        <fullName evidence="3">DegV family protein</fullName>
    </submittedName>
</protein>
<accession>A0A9D1VUQ8</accession>
<dbReference type="AlphaFoldDB" id="A0A9D1VUQ8"/>
<reference evidence="3" key="1">
    <citation type="journal article" date="2021" name="PeerJ">
        <title>Extensive microbial diversity within the chicken gut microbiome revealed by metagenomics and culture.</title>
        <authorList>
            <person name="Gilroy R."/>
            <person name="Ravi A."/>
            <person name="Getino M."/>
            <person name="Pursley I."/>
            <person name="Horton D.L."/>
            <person name="Alikhan N.F."/>
            <person name="Baker D."/>
            <person name="Gharbi K."/>
            <person name="Hall N."/>
            <person name="Watson M."/>
            <person name="Adriaenssens E.M."/>
            <person name="Foster-Nyarko E."/>
            <person name="Jarju S."/>
            <person name="Secka A."/>
            <person name="Antonio M."/>
            <person name="Oren A."/>
            <person name="Chaudhuri R.R."/>
            <person name="La Ragione R."/>
            <person name="Hildebrand F."/>
            <person name="Pallen M.J."/>
        </authorList>
    </citation>
    <scope>NUCLEOTIDE SEQUENCE</scope>
    <source>
        <strain evidence="3">26628</strain>
    </source>
</reference>
<dbReference type="InterPro" id="IPR003797">
    <property type="entry name" value="DegV"/>
</dbReference>
<comment type="caution">
    <text evidence="3">The sequence shown here is derived from an EMBL/GenBank/DDBJ whole genome shotgun (WGS) entry which is preliminary data.</text>
</comment>
<name>A0A9D1VUQ8_9FIRM</name>
<evidence type="ECO:0000313" key="3">
    <source>
        <dbReference type="EMBL" id="HIX47375.1"/>
    </source>
</evidence>
<comment type="function">
    <text evidence="1">May bind long-chain fatty acids, such as palmitate, and may play a role in lipid transport or fatty acid metabolism.</text>
</comment>
<evidence type="ECO:0000313" key="4">
    <source>
        <dbReference type="Proteomes" id="UP000824249"/>
    </source>
</evidence>
<dbReference type="Pfam" id="PF02645">
    <property type="entry name" value="DegV"/>
    <property type="match status" value="1"/>
</dbReference>
<keyword evidence="2" id="KW-0446">Lipid-binding</keyword>
<evidence type="ECO:0000256" key="1">
    <source>
        <dbReference type="ARBA" id="ARBA00003238"/>
    </source>
</evidence>
<dbReference type="Proteomes" id="UP000824249">
    <property type="component" value="Unassembled WGS sequence"/>
</dbReference>
<sequence>MKDIVITSDSTCDLSADLIAANDIRIMPLSVMLGGKTFRDGVNIAPADIFRYVDETGELPKTAAPSVEEYENFFRPFTDAGKTVIHFNISSKASGSHGFALAAAQKIGGDRVYVVDSHALSTGQGLLVLKACDLLREGRAAAQIYQTILSLRGKVNTSFIPDTLLYLYKGGRCSTLSYYGAKVLSIHPMIDMKEGQLYPKKKYIGKMARCIRSYINDLAAAYPDYDKTRCFVTHSNADPELVELAKGMVRELFDFDVILETVAGSIVTSHCGRNTLGVLFISK</sequence>
<dbReference type="Gene3D" id="3.40.50.10170">
    <property type="match status" value="1"/>
</dbReference>
<dbReference type="EMBL" id="DXFD01000101">
    <property type="protein sequence ID" value="HIX47375.1"/>
    <property type="molecule type" value="Genomic_DNA"/>
</dbReference>
<dbReference type="PANTHER" id="PTHR33434">
    <property type="entry name" value="DEGV DOMAIN-CONTAINING PROTEIN DR_1986-RELATED"/>
    <property type="match status" value="1"/>
</dbReference>
<reference evidence="3" key="2">
    <citation type="submission" date="2021-04" db="EMBL/GenBank/DDBJ databases">
        <authorList>
            <person name="Gilroy R."/>
        </authorList>
    </citation>
    <scope>NUCLEOTIDE SEQUENCE</scope>
    <source>
        <strain evidence="3">26628</strain>
    </source>
</reference>